<protein>
    <submittedName>
        <fullName evidence="1">Uncharacterized protein</fullName>
    </submittedName>
</protein>
<dbReference type="InterPro" id="IPR046732">
    <property type="entry name" value="DUF6624"/>
</dbReference>
<dbReference type="Pfam" id="PF20329">
    <property type="entry name" value="DUF6624"/>
    <property type="match status" value="1"/>
</dbReference>
<accession>A0AAU2K1L5</accession>
<dbReference type="AlphaFoldDB" id="A0AAU2K1L5"/>
<proteinExistence type="predicted"/>
<organism evidence="1">
    <name type="scientific">Streptomyces sp. NBC_00049</name>
    <dbReference type="NCBI Taxonomy" id="2903617"/>
    <lineage>
        <taxon>Bacteria</taxon>
        <taxon>Bacillati</taxon>
        <taxon>Actinomycetota</taxon>
        <taxon>Actinomycetes</taxon>
        <taxon>Kitasatosporales</taxon>
        <taxon>Streptomycetaceae</taxon>
        <taxon>Streptomyces</taxon>
    </lineage>
</organism>
<reference evidence="1" key="1">
    <citation type="submission" date="2022-10" db="EMBL/GenBank/DDBJ databases">
        <title>The complete genomes of actinobacterial strains from the NBC collection.</title>
        <authorList>
            <person name="Joergensen T.S."/>
            <person name="Alvarez Arevalo M."/>
            <person name="Sterndorff E.B."/>
            <person name="Faurdal D."/>
            <person name="Vuksanovic O."/>
            <person name="Mourched A.-S."/>
            <person name="Charusanti P."/>
            <person name="Shaw S."/>
            <person name="Blin K."/>
            <person name="Weber T."/>
        </authorList>
    </citation>
    <scope>NUCLEOTIDE SEQUENCE</scope>
    <source>
        <strain evidence="1">NBC_00049</strain>
    </source>
</reference>
<dbReference type="EMBL" id="CP108264">
    <property type="protein sequence ID" value="WTU77598.1"/>
    <property type="molecule type" value="Genomic_DNA"/>
</dbReference>
<sequence>MTPPTTILLASVAQQLTEMGQAERRAQLIAWRIPSKHRERELHQVRRTNADRLKAVVAAHGWPTAGLVGDEAAVHAVRILLTCQEPAFLLQCRDLMKPAVDSGELLEQLFAHVVDACAVTMSVPQIYGTQINPRTLRPYPIGDVEAAERLRADIGLVPLAEQTADYLARGSGTEAAGRGRP</sequence>
<evidence type="ECO:0000313" key="1">
    <source>
        <dbReference type="EMBL" id="WTU77598.1"/>
    </source>
</evidence>
<name>A0AAU2K1L5_9ACTN</name>
<gene>
    <name evidence="1" type="ORF">OG327_32085</name>
</gene>